<evidence type="ECO:0000313" key="2">
    <source>
        <dbReference type="Proteomes" id="UP000009223"/>
    </source>
</evidence>
<dbReference type="KEGG" id="tpi:TREPR_3364"/>
<reference evidence="1 2" key="2">
    <citation type="journal article" date="2011" name="ISME J.">
        <title>RNA-seq reveals cooperative metabolic interactions between two termite-gut spirochete species in co-culture.</title>
        <authorList>
            <person name="Rosenthal A.Z."/>
            <person name="Matson E.G."/>
            <person name="Eldar A."/>
            <person name="Leadbetter J.R."/>
        </authorList>
    </citation>
    <scope>NUCLEOTIDE SEQUENCE [LARGE SCALE GENOMIC DNA]</scope>
    <source>
        <strain evidence="2">ATCC BAA-887 / DSM 12427 / ZAS-2</strain>
    </source>
</reference>
<protein>
    <submittedName>
        <fullName evidence="1">Uncharacterized protein</fullName>
    </submittedName>
</protein>
<evidence type="ECO:0000313" key="1">
    <source>
        <dbReference type="EMBL" id="AEF85459.1"/>
    </source>
</evidence>
<dbReference type="RefSeq" id="WP_015706914.1">
    <property type="nucleotide sequence ID" value="NC_015578.1"/>
</dbReference>
<dbReference type="HOGENOM" id="CLU_2620981_0_0_12"/>
<proteinExistence type="predicted"/>
<accession>F5YK53</accession>
<sequence>MSVRATGSLIGEIVTASGLSNSPKMVVQSVDVDAKLVTTVWFSNAQEGQQGVFPASALDKADVVAAKKPTADSRKGPAKKK</sequence>
<dbReference type="AlphaFoldDB" id="F5YK53"/>
<dbReference type="EMBL" id="CP001843">
    <property type="protein sequence ID" value="AEF85459.1"/>
    <property type="molecule type" value="Genomic_DNA"/>
</dbReference>
<gene>
    <name evidence="1" type="ordered locus">TREPR_3364</name>
</gene>
<dbReference type="STRING" id="545694.TREPR_3364"/>
<dbReference type="Proteomes" id="UP000009223">
    <property type="component" value="Chromosome"/>
</dbReference>
<keyword evidence="2" id="KW-1185">Reference proteome</keyword>
<dbReference type="eggNOG" id="ENOG5031E22">
    <property type="taxonomic scope" value="Bacteria"/>
</dbReference>
<reference evidence="2" key="1">
    <citation type="submission" date="2009-12" db="EMBL/GenBank/DDBJ databases">
        <title>Complete sequence of Treponema primitia strain ZAS-2.</title>
        <authorList>
            <person name="Tetu S.G."/>
            <person name="Matson E."/>
            <person name="Ren Q."/>
            <person name="Seshadri R."/>
            <person name="Elbourne L."/>
            <person name="Hassan K.A."/>
            <person name="Durkin A."/>
            <person name="Radune D."/>
            <person name="Mohamoud Y."/>
            <person name="Shay R."/>
            <person name="Jin S."/>
            <person name="Zhang X."/>
            <person name="Lucey K."/>
            <person name="Ballor N.R."/>
            <person name="Ottesen E."/>
            <person name="Rosenthal R."/>
            <person name="Allen A."/>
            <person name="Leadbetter J.R."/>
            <person name="Paulsen I.T."/>
        </authorList>
    </citation>
    <scope>NUCLEOTIDE SEQUENCE [LARGE SCALE GENOMIC DNA]</scope>
    <source>
        <strain evidence="2">ATCC BAA-887 / DSM 12427 / ZAS-2</strain>
    </source>
</reference>
<name>F5YK53_TREPZ</name>
<organism evidence="1 2">
    <name type="scientific">Treponema primitia (strain ATCC BAA-887 / DSM 12427 / ZAS-2)</name>
    <dbReference type="NCBI Taxonomy" id="545694"/>
    <lineage>
        <taxon>Bacteria</taxon>
        <taxon>Pseudomonadati</taxon>
        <taxon>Spirochaetota</taxon>
        <taxon>Spirochaetia</taxon>
        <taxon>Spirochaetales</taxon>
        <taxon>Treponemataceae</taxon>
        <taxon>Treponema</taxon>
    </lineage>
</organism>